<organism evidence="1 2">
    <name type="scientific">Shewanella gelidii</name>
    <dbReference type="NCBI Taxonomy" id="1642821"/>
    <lineage>
        <taxon>Bacteria</taxon>
        <taxon>Pseudomonadati</taxon>
        <taxon>Pseudomonadota</taxon>
        <taxon>Gammaproteobacteria</taxon>
        <taxon>Alteromonadales</taxon>
        <taxon>Shewanellaceae</taxon>
        <taxon>Shewanella</taxon>
    </lineage>
</organism>
<gene>
    <name evidence="1" type="ORF">GCM10009332_04690</name>
</gene>
<reference evidence="1" key="1">
    <citation type="journal article" date="2014" name="Int. J. Syst. Evol. Microbiol.">
        <title>Complete genome sequence of Corynebacterium casei LMG S-19264T (=DSM 44701T), isolated from a smear-ripened cheese.</title>
        <authorList>
            <consortium name="US DOE Joint Genome Institute (JGI-PGF)"/>
            <person name="Walter F."/>
            <person name="Albersmeier A."/>
            <person name="Kalinowski J."/>
            <person name="Ruckert C."/>
        </authorList>
    </citation>
    <scope>NUCLEOTIDE SEQUENCE</scope>
    <source>
        <strain evidence="1">JCM 30804</strain>
    </source>
</reference>
<comment type="caution">
    <text evidence="1">The sequence shown here is derived from an EMBL/GenBank/DDBJ whole genome shotgun (WGS) entry which is preliminary data.</text>
</comment>
<protein>
    <submittedName>
        <fullName evidence="1">Anti-sigma factor</fullName>
    </submittedName>
</protein>
<dbReference type="EMBL" id="BMPZ01000001">
    <property type="protein sequence ID" value="GGI70481.1"/>
    <property type="molecule type" value="Genomic_DNA"/>
</dbReference>
<proteinExistence type="predicted"/>
<dbReference type="Proteomes" id="UP000613743">
    <property type="component" value="Unassembled WGS sequence"/>
</dbReference>
<name>A0A917N730_9GAMM</name>
<dbReference type="AlphaFoldDB" id="A0A917N730"/>
<accession>A0A917N730</accession>
<keyword evidence="2" id="KW-1185">Reference proteome</keyword>
<evidence type="ECO:0000313" key="2">
    <source>
        <dbReference type="Proteomes" id="UP000613743"/>
    </source>
</evidence>
<sequence length="185" mass="20947">MSEDKLNDLIAQTPKTLTPAKDLWPNIEARLDVVDNAPQQGSWPKLMIACSMTLLAVIGLLNWQGLNINNNQDSTLIMLAQIHAQHLQQIEQLQQATATQTVALRAGDQQLKSALDPHSPWFGAIEELRQAAQLLYQALKNDPHDKQLLQLWLWTHSREIELLQQSQEQYLNGKIDLTPKPTNHI</sequence>
<dbReference type="RefSeq" id="WP_188917437.1">
    <property type="nucleotide sequence ID" value="NZ_BMPZ01000001.1"/>
</dbReference>
<evidence type="ECO:0000313" key="1">
    <source>
        <dbReference type="EMBL" id="GGI70481.1"/>
    </source>
</evidence>
<reference evidence="1" key="2">
    <citation type="submission" date="2020-09" db="EMBL/GenBank/DDBJ databases">
        <authorList>
            <person name="Sun Q."/>
            <person name="Ohkuma M."/>
        </authorList>
    </citation>
    <scope>NUCLEOTIDE SEQUENCE</scope>
    <source>
        <strain evidence="1">JCM 30804</strain>
    </source>
</reference>